<keyword evidence="2" id="KW-1185">Reference proteome</keyword>
<proteinExistence type="predicted"/>
<dbReference type="EMBL" id="BAAARI010000036">
    <property type="protein sequence ID" value="GAA2588903.1"/>
    <property type="molecule type" value="Genomic_DNA"/>
</dbReference>
<dbReference type="InterPro" id="IPR037079">
    <property type="entry name" value="AF2212/PG0164-like_sf"/>
</dbReference>
<organism evidence="1 2">
    <name type="scientific">Microbacterium binotii</name>
    <dbReference type="NCBI Taxonomy" id="462710"/>
    <lineage>
        <taxon>Bacteria</taxon>
        <taxon>Bacillati</taxon>
        <taxon>Actinomycetota</taxon>
        <taxon>Actinomycetes</taxon>
        <taxon>Micrococcales</taxon>
        <taxon>Microbacteriaceae</taxon>
        <taxon>Microbacterium</taxon>
    </lineage>
</organism>
<comment type="caution">
    <text evidence="1">The sequence shown here is derived from an EMBL/GenBank/DDBJ whole genome shotgun (WGS) entry which is preliminary data.</text>
</comment>
<dbReference type="Gene3D" id="2.40.30.100">
    <property type="entry name" value="AF2212/PG0164-like"/>
    <property type="match status" value="1"/>
</dbReference>
<name>A0ABP6BUW2_9MICO</name>
<dbReference type="Proteomes" id="UP001500274">
    <property type="component" value="Unassembled WGS sequence"/>
</dbReference>
<dbReference type="InterPro" id="IPR015018">
    <property type="entry name" value="DUF1905"/>
</dbReference>
<accession>A0ABP6BUW2</accession>
<reference evidence="2" key="1">
    <citation type="journal article" date="2019" name="Int. J. Syst. Evol. Microbiol.">
        <title>The Global Catalogue of Microorganisms (GCM) 10K type strain sequencing project: providing services to taxonomists for standard genome sequencing and annotation.</title>
        <authorList>
            <consortium name="The Broad Institute Genomics Platform"/>
            <consortium name="The Broad Institute Genome Sequencing Center for Infectious Disease"/>
            <person name="Wu L."/>
            <person name="Ma J."/>
        </authorList>
    </citation>
    <scope>NUCLEOTIDE SEQUENCE [LARGE SCALE GENOMIC DNA]</scope>
    <source>
        <strain evidence="2">JCM 16365</strain>
    </source>
</reference>
<protein>
    <submittedName>
        <fullName evidence="1">DUF1905 domain-containing protein</fullName>
    </submittedName>
</protein>
<evidence type="ECO:0000313" key="2">
    <source>
        <dbReference type="Proteomes" id="UP001500274"/>
    </source>
</evidence>
<dbReference type="RefSeq" id="WP_344230710.1">
    <property type="nucleotide sequence ID" value="NZ_BAAARI010000036.1"/>
</dbReference>
<dbReference type="SUPFAM" id="SSF141694">
    <property type="entry name" value="AF2212/PG0164-like"/>
    <property type="match status" value="1"/>
</dbReference>
<sequence length="99" mass="10815">MHFTFRAPLFRWEARRDADWFFVALPADESEMIREVPRPPSGFGAVRVAVEVAGVSWRTSVFPDAGSGTYHLPVKRAVREAAAAGEGDEIAVGLTVLDA</sequence>
<dbReference type="Pfam" id="PF08922">
    <property type="entry name" value="DUF1905"/>
    <property type="match status" value="1"/>
</dbReference>
<evidence type="ECO:0000313" key="1">
    <source>
        <dbReference type="EMBL" id="GAA2588903.1"/>
    </source>
</evidence>
<gene>
    <name evidence="1" type="ORF">GCM10009862_29120</name>
</gene>